<accession>A0ABM4DNV8</accession>
<keyword evidence="3" id="KW-0732">Signal</keyword>
<evidence type="ECO:0000313" key="5">
    <source>
        <dbReference type="RefSeq" id="XP_065676263.1"/>
    </source>
</evidence>
<feature type="chain" id="PRO_5045710991" evidence="3">
    <location>
        <begin position="19"/>
        <end position="1683"/>
    </location>
</feature>
<feature type="coiled-coil region" evidence="1">
    <location>
        <begin position="1132"/>
        <end position="1195"/>
    </location>
</feature>
<feature type="region of interest" description="Disordered" evidence="2">
    <location>
        <begin position="701"/>
        <end position="726"/>
    </location>
</feature>
<dbReference type="GeneID" id="136072068"/>
<evidence type="ECO:0000256" key="1">
    <source>
        <dbReference type="SAM" id="Coils"/>
    </source>
</evidence>
<keyword evidence="4" id="KW-1185">Reference proteome</keyword>
<gene>
    <name evidence="5" type="primary">LOC136072068</name>
</gene>
<reference evidence="5" key="1">
    <citation type="submission" date="2025-08" db="UniProtKB">
        <authorList>
            <consortium name="RefSeq"/>
        </authorList>
    </citation>
    <scope>IDENTIFICATION</scope>
</reference>
<protein>
    <submittedName>
        <fullName evidence="5">Uncharacterized protein LOC136072068 isoform X1</fullName>
    </submittedName>
</protein>
<name>A0ABM4DNV8_HYDVU</name>
<organism evidence="4 5">
    <name type="scientific">Hydra vulgaris</name>
    <name type="common">Hydra</name>
    <name type="synonym">Hydra attenuata</name>
    <dbReference type="NCBI Taxonomy" id="6087"/>
    <lineage>
        <taxon>Eukaryota</taxon>
        <taxon>Metazoa</taxon>
        <taxon>Cnidaria</taxon>
        <taxon>Hydrozoa</taxon>
        <taxon>Hydroidolina</taxon>
        <taxon>Anthoathecata</taxon>
        <taxon>Aplanulata</taxon>
        <taxon>Hydridae</taxon>
        <taxon>Hydra</taxon>
    </lineage>
</organism>
<sequence length="1683" mass="188958">MITNVLLLTACVLTIGNAVNSEAHIDVTDDLDYAGVIGLFVPINQNINNGASDELSARGFPGQDLMNQAQSLLDQINDASDLFKKVRDAYKKRKFEISLYDNCVAKISFINEIYSITADNQKCKNGIDLGQVINKVFKSLNIDHLSSGFIQSNSFFIQSLKVTNEYVSFSATYKGPYSHTQSMLHLKSVHLQLKIFKNAENNFNFILNGKMNNFNVRVEYKLTENPIAYIIVTVKTAKVEDFIKAWGLQSSDLSSFPFENIKDSQISGEFKALYDTKKNHFQLLAQLKYKDEVIDLIGNLVIDKPNGKPIAVALVAKLDNLANIVDYFKTKLNYNGPDFIKELVESGTLSISKQKIDLINSKNFLKLDGKVQRSVEKGIHIYIETDMKTALKNCADKKAPRRRAEVTESNNRNNHLIKISILTTGVVIELPQRFSQDLKILMKCFLKEMNIYVQTVVVPDLLEKSKSPNSFYISELSFLNKEFKMTVAYEGDIDVSFLGLKISNPTFAISKKKNDKKGEEEPWIFKGHSEVISEVLVDASKKGCIDFTFDTNQNFEVNIKIPAMEIKSLARFFKIEPFKGGNERLEKSFSFGINDLYINGKLNIKEKNGELTVTGSPVIQGKTGLKLGLFIWKLKEPQNSNQIGIAFGLVIKDMRLDQTLKKFADVEMSASWLSDISIVLLASNADKKYCKQGSNKKLPECKESSKVSTDQSKKSGDKKVEDKDEEQKSTHFETIDELKEVDVVRGLFLKASVKLKSEATCMGNNICLFLVKKGFTEISLEGEITSSSFKIVASINGKIALSKTLFLESVSLVLKFGSENSISIECDFHLTDPVVVISGFIKIDFCGKLSLGGSMEGMIQKPFGVQWLAIGNINFAFGLDLKTLLPSIEMGAEVWFGKLDGGSQELFKFQGYFGLDASNPKKSYIYFRSSGASLTIGRIAKAFNVKKQFPAEVADSGFIGELIFSMNLDDEEKSIGKLDISVPPGYLFKGKISILRYNIDCDIRINPSGKSFYVKAIFDPMQGWGNGALDLYRDANSHNLGPFLLVDINENKFEVCIRGYIRFHGIKASLDIQINSTHLYFDANGNLFDVLSMNVRVAAQYSKSNGLEHFFFDGCVHAKTIEEVTRAAVEYIEAAQEKVNLVLTKAQNTMEEAKRDIDKVEANIKAWRNKLDRYKNRLEEKRMQLESKRRVMSKSCFDDCGTECVAFFGWMSDCYTIWGRSVGCVTWNKCKWMAPRVACIAACEIGKGLSKFATWAEEVGIKIMQGLTSIGELFSNTVSSILDFAKGIVTLAQNVVEFAKQSTNSILEAIKALVSFRIEHICLSAIFDPKKKTCAGVKLKGSYLNSFTFNFDESICFDTSALKSLGSKAAKAAKPEIDESKIDAIVADVDAKGNDISKECQKVQSQYSKFDKDAKDKTKNIKIPKITSPKKPYTISNEKVRQKINLRNDEADSTMKHTVPWENIDTKEISPMIFQSNASVRHLIPDEESQDFCHQHQNVLSRYSTIADSFSSAFSNINKAKESYMNNKKSYLNEIEHLNDLVHSGPLTNMTLDEQQDILHWRDYTEAHIKSYIDKAAIVFQARKRDSINHVRHTINDAVESDRGLKLPEYIKYLHSLAVKADKKSQINRKVFKDSSISFHHIKEILLNVASDEHIPTLELAKSIDKVQKMLSDVKRSSIPCAA</sequence>
<keyword evidence="1" id="KW-0175">Coiled coil</keyword>
<evidence type="ECO:0000313" key="4">
    <source>
        <dbReference type="Proteomes" id="UP001652625"/>
    </source>
</evidence>
<feature type="signal peptide" evidence="3">
    <location>
        <begin position="1"/>
        <end position="18"/>
    </location>
</feature>
<evidence type="ECO:0000256" key="2">
    <source>
        <dbReference type="SAM" id="MobiDB-lite"/>
    </source>
</evidence>
<dbReference type="Proteomes" id="UP001652625">
    <property type="component" value="Chromosome 15"/>
</dbReference>
<evidence type="ECO:0000256" key="3">
    <source>
        <dbReference type="SAM" id="SignalP"/>
    </source>
</evidence>
<dbReference type="RefSeq" id="XP_065676263.1">
    <property type="nucleotide sequence ID" value="XM_065820191.1"/>
</dbReference>
<proteinExistence type="predicted"/>